<comment type="subcellular location">
    <subcellularLocation>
        <location evidence="1">Host nucleus</location>
    </subcellularLocation>
</comment>
<dbReference type="Proteomes" id="UP000119561">
    <property type="component" value="Segment"/>
</dbReference>
<dbReference type="InterPro" id="IPR004958">
    <property type="entry name" value="Herpes_UL4"/>
</dbReference>
<evidence type="ECO:0000256" key="2">
    <source>
        <dbReference type="ARBA" id="ARBA00010784"/>
    </source>
</evidence>
<evidence type="ECO:0000313" key="4">
    <source>
        <dbReference type="EMBL" id="AJD79536.1"/>
    </source>
</evidence>
<sequence length="145" mass="15792">MTALVAYSFYEIKLPGGWAQPGCGQTVCEYERGVRVMATDGCTRCDALAPGRVTIQHGPVLTVLAVDGEPERCSYVFARTWPAPRGGALVMPFSTWSCAERSRRLRGPAGGLLATLVAERALHVTITAYRPDVLRDALREARILE</sequence>
<proteinExistence type="inferred from homology"/>
<dbReference type="EMBL" id="KM061380">
    <property type="protein sequence ID" value="AJD79536.1"/>
    <property type="molecule type" value="Genomic_DNA"/>
</dbReference>
<dbReference type="GO" id="GO:0042025">
    <property type="term" value="C:host cell nucleus"/>
    <property type="evidence" value="ECO:0007669"/>
    <property type="project" value="UniProtKB-SubCell"/>
</dbReference>
<accession>A0A0B4ZUE9</accession>
<organism evidence="4 5">
    <name type="scientific">Suid herpesvirus 1</name>
    <name type="common">SuHV-1</name>
    <name type="synonym">Pseudorabies virus</name>
    <dbReference type="NCBI Taxonomy" id="10345"/>
    <lineage>
        <taxon>Viruses</taxon>
        <taxon>Duplodnaviria</taxon>
        <taxon>Heunggongvirae</taxon>
        <taxon>Peploviricota</taxon>
        <taxon>Herviviricetes</taxon>
        <taxon>Herpesvirales</taxon>
        <taxon>Orthoherpesviridae</taxon>
        <taxon>Alphaherpesvirinae</taxon>
        <taxon>Varicellovirus</taxon>
        <taxon>Varicellovirus suidalpha1</taxon>
    </lineage>
</organism>
<name>A0A0B4ZUE9_SUHV</name>
<reference evidence="4 5" key="1">
    <citation type="submission" date="2014-06" db="EMBL/GenBank/DDBJ databases">
        <title>Comparetive analysis of the highly pathogenic variant of pseudorabies virus strain ZJ01.</title>
        <authorList>
            <person name="Gu Z."/>
            <person name="Dong J."/>
            <person name="Sun H."/>
            <person name="Yang W."/>
            <person name="Hou C."/>
            <person name="Bai J."/>
            <person name="Jiang P."/>
        </authorList>
    </citation>
    <scope>NUCLEOTIDE SEQUENCE [LARGE SCALE GENOMIC DNA]</scope>
    <source>
        <strain evidence="4">ZJ01</strain>
    </source>
</reference>
<protein>
    <submittedName>
        <fullName evidence="4">Nuclear protein</fullName>
    </submittedName>
</protein>
<comment type="similarity">
    <text evidence="2">Belongs to the alphaherpesvirinae HHV-1 UL4 family.</text>
</comment>
<evidence type="ECO:0000256" key="3">
    <source>
        <dbReference type="ARBA" id="ARBA00022562"/>
    </source>
</evidence>
<dbReference type="Pfam" id="PF03277">
    <property type="entry name" value="Herpes_UL4"/>
    <property type="match status" value="1"/>
</dbReference>
<evidence type="ECO:0000256" key="1">
    <source>
        <dbReference type="ARBA" id="ARBA00004147"/>
    </source>
</evidence>
<keyword evidence="3" id="KW-1048">Host nucleus</keyword>
<evidence type="ECO:0000313" key="5">
    <source>
        <dbReference type="Proteomes" id="UP000119561"/>
    </source>
</evidence>